<evidence type="ECO:0000259" key="7">
    <source>
        <dbReference type="Pfam" id="PF02770"/>
    </source>
</evidence>
<dbReference type="SUPFAM" id="SSF47203">
    <property type="entry name" value="Acyl-CoA dehydrogenase C-terminal domain-like"/>
    <property type="match status" value="1"/>
</dbReference>
<dbReference type="EMBL" id="PPEK01000004">
    <property type="protein sequence ID" value="PNV67930.1"/>
    <property type="molecule type" value="Genomic_DNA"/>
</dbReference>
<comment type="caution">
    <text evidence="9">The sequence shown here is derived from an EMBL/GenBank/DDBJ whole genome shotgun (WGS) entry which is preliminary data.</text>
</comment>
<organism evidence="9 10">
    <name type="scientific">Enteroscipio rubneri</name>
    <dbReference type="NCBI Taxonomy" id="2070686"/>
    <lineage>
        <taxon>Bacteria</taxon>
        <taxon>Bacillati</taxon>
        <taxon>Actinomycetota</taxon>
        <taxon>Coriobacteriia</taxon>
        <taxon>Eggerthellales</taxon>
        <taxon>Eggerthellaceae</taxon>
        <taxon>Enteroscipio</taxon>
    </lineage>
</organism>
<feature type="domain" description="Acyl-CoA oxidase/dehydrogenase middle" evidence="7">
    <location>
        <begin position="125"/>
        <end position="220"/>
    </location>
</feature>
<keyword evidence="5" id="KW-0560">Oxidoreductase</keyword>
<dbReference type="AlphaFoldDB" id="A0A2K2UCP0"/>
<dbReference type="InterPro" id="IPR009075">
    <property type="entry name" value="AcylCo_DH/oxidase_C"/>
</dbReference>
<evidence type="ECO:0000256" key="3">
    <source>
        <dbReference type="ARBA" id="ARBA00022630"/>
    </source>
</evidence>
<reference evidence="10" key="1">
    <citation type="submission" date="2018-01" db="EMBL/GenBank/DDBJ databases">
        <title>Rubneribacter badeniensis gen. nov., sp. nov., and Colonibacter rubneri, gen. nov., sp. nov., WGS of new members of the Eggerthellaceae.</title>
        <authorList>
            <person name="Danylec N."/>
            <person name="Stoll D.A."/>
            <person name="Doetsch A."/>
            <person name="Kulling S.E."/>
            <person name="Huch M."/>
        </authorList>
    </citation>
    <scope>NUCLEOTIDE SEQUENCE [LARGE SCALE GENOMIC DNA]</scope>
    <source>
        <strain evidence="10">ResAG-96</strain>
    </source>
</reference>
<feature type="domain" description="Acyl-CoA dehydrogenase/oxidase N-terminal" evidence="8">
    <location>
        <begin position="6"/>
        <end position="109"/>
    </location>
</feature>
<dbReference type="GO" id="GO:0003995">
    <property type="term" value="F:acyl-CoA dehydrogenase activity"/>
    <property type="evidence" value="ECO:0007669"/>
    <property type="project" value="InterPro"/>
</dbReference>
<dbReference type="Gene3D" id="2.40.110.10">
    <property type="entry name" value="Butyryl-CoA Dehydrogenase, subunit A, domain 2"/>
    <property type="match status" value="1"/>
</dbReference>
<dbReference type="InterPro" id="IPR006089">
    <property type="entry name" value="Acyl-CoA_DH_CS"/>
</dbReference>
<evidence type="ECO:0000259" key="6">
    <source>
        <dbReference type="Pfam" id="PF00441"/>
    </source>
</evidence>
<dbReference type="InterPro" id="IPR009100">
    <property type="entry name" value="AcylCoA_DH/oxidase_NM_dom_sf"/>
</dbReference>
<dbReference type="Pfam" id="PF02770">
    <property type="entry name" value="Acyl-CoA_dh_M"/>
    <property type="match status" value="1"/>
</dbReference>
<dbReference type="PROSITE" id="PS00072">
    <property type="entry name" value="ACYL_COA_DH_1"/>
    <property type="match status" value="1"/>
</dbReference>
<evidence type="ECO:0000313" key="9">
    <source>
        <dbReference type="EMBL" id="PNV67930.1"/>
    </source>
</evidence>
<gene>
    <name evidence="9" type="ORF">C2L71_05270</name>
</gene>
<evidence type="ECO:0000256" key="4">
    <source>
        <dbReference type="ARBA" id="ARBA00022827"/>
    </source>
</evidence>
<evidence type="ECO:0000256" key="2">
    <source>
        <dbReference type="ARBA" id="ARBA00009347"/>
    </source>
</evidence>
<dbReference type="Pfam" id="PF00441">
    <property type="entry name" value="Acyl-CoA_dh_1"/>
    <property type="match status" value="1"/>
</dbReference>
<comment type="cofactor">
    <cofactor evidence="1 5">
        <name>FAD</name>
        <dbReference type="ChEBI" id="CHEBI:57692"/>
    </cofactor>
</comment>
<dbReference type="SUPFAM" id="SSF56645">
    <property type="entry name" value="Acyl-CoA dehydrogenase NM domain-like"/>
    <property type="match status" value="1"/>
</dbReference>
<dbReference type="RefSeq" id="WP_103264732.1">
    <property type="nucleotide sequence ID" value="NZ_CABMLE010000004.1"/>
</dbReference>
<comment type="similarity">
    <text evidence="2 5">Belongs to the acyl-CoA dehydrogenase family.</text>
</comment>
<dbReference type="Proteomes" id="UP000236197">
    <property type="component" value="Unassembled WGS sequence"/>
</dbReference>
<dbReference type="PANTHER" id="PTHR43884">
    <property type="entry name" value="ACYL-COA DEHYDROGENASE"/>
    <property type="match status" value="1"/>
</dbReference>
<evidence type="ECO:0000256" key="5">
    <source>
        <dbReference type="RuleBase" id="RU362125"/>
    </source>
</evidence>
<name>A0A2K2UCP0_9ACTN</name>
<dbReference type="GO" id="GO:0050660">
    <property type="term" value="F:flavin adenine dinucleotide binding"/>
    <property type="evidence" value="ECO:0007669"/>
    <property type="project" value="InterPro"/>
</dbReference>
<dbReference type="InterPro" id="IPR013786">
    <property type="entry name" value="AcylCoA_DH/ox_N"/>
</dbReference>
<dbReference type="PANTHER" id="PTHR43884:SF12">
    <property type="entry name" value="ISOVALERYL-COA DEHYDROGENASE, MITOCHONDRIAL-RELATED"/>
    <property type="match status" value="1"/>
</dbReference>
<dbReference type="InterPro" id="IPR037069">
    <property type="entry name" value="AcylCoA_DH/ox_N_sf"/>
</dbReference>
<dbReference type="Gene3D" id="1.20.140.10">
    <property type="entry name" value="Butyryl-CoA Dehydrogenase, subunit A, domain 3"/>
    <property type="match status" value="1"/>
</dbReference>
<keyword evidence="10" id="KW-1185">Reference proteome</keyword>
<proteinExistence type="inferred from homology"/>
<dbReference type="InterPro" id="IPR046373">
    <property type="entry name" value="Acyl-CoA_Oxase/DH_mid-dom_sf"/>
</dbReference>
<keyword evidence="4 5" id="KW-0274">FAD</keyword>
<evidence type="ECO:0000259" key="8">
    <source>
        <dbReference type="Pfam" id="PF02771"/>
    </source>
</evidence>
<keyword evidence="3 5" id="KW-0285">Flavoprotein</keyword>
<dbReference type="Gene3D" id="1.10.540.10">
    <property type="entry name" value="Acyl-CoA dehydrogenase/oxidase, N-terminal domain"/>
    <property type="match status" value="1"/>
</dbReference>
<protein>
    <submittedName>
        <fullName evidence="9">Acyl-CoA dehydrogenase</fullName>
    </submittedName>
</protein>
<dbReference type="CDD" id="cd00567">
    <property type="entry name" value="ACAD"/>
    <property type="match status" value="1"/>
</dbReference>
<dbReference type="InterPro" id="IPR006091">
    <property type="entry name" value="Acyl-CoA_Oxase/DH_mid-dom"/>
</dbReference>
<evidence type="ECO:0000256" key="1">
    <source>
        <dbReference type="ARBA" id="ARBA00001974"/>
    </source>
</evidence>
<feature type="domain" description="Acyl-CoA dehydrogenase/oxidase C-terminal" evidence="6">
    <location>
        <begin position="232"/>
        <end position="380"/>
    </location>
</feature>
<dbReference type="OrthoDB" id="9770681at2"/>
<evidence type="ECO:0000313" key="10">
    <source>
        <dbReference type="Proteomes" id="UP000236197"/>
    </source>
</evidence>
<accession>A0A2K2UCP0</accession>
<dbReference type="Pfam" id="PF02771">
    <property type="entry name" value="Acyl-CoA_dh_N"/>
    <property type="match status" value="1"/>
</dbReference>
<dbReference type="InterPro" id="IPR036250">
    <property type="entry name" value="AcylCo_DH-like_C"/>
</dbReference>
<sequence>MDFQLTDDQELFIESAREYAERYFTEEAVKQAYEVDHHISLEAAMAYREAGFMHLGLPEEVGGVPCSKLTQIILTEKLHEFTGTALPFTTDTNSITDVIDFGSKAQQELIMDAIENRESTCVASTAISEPAAGSDNNAMTCITVKQPDGTYLLNGQKTWATLSGLSLYTVVIAKDESPAYENDQYSLWLVPNDIEGYTIGHLDKVGQQTIPFVDCFFDNVVLTEDMRIGEQGMGWKLLMKKLEYERCLVVAQALGQAQAVMNDAGAYCSERICFQKPIGHLGAIQDHLVAMENILQNVRLRLYQVVDMLDRGESTRLESALLKSYACQNLTEVADHALAIYGAIGYTKELRAARIWQDLRGYEMAGGTTEVMDYISGRQLVKKYKAQS</sequence>